<keyword evidence="1" id="KW-1133">Transmembrane helix</keyword>
<accession>A0A072TZH8</accession>
<dbReference type="Proteomes" id="UP000002051">
    <property type="component" value="Chromosome 8"/>
</dbReference>
<evidence type="ECO:0000256" key="1">
    <source>
        <dbReference type="SAM" id="Phobius"/>
    </source>
</evidence>
<dbReference type="EMBL" id="CM001224">
    <property type="protein sequence ID" value="KEH18930.1"/>
    <property type="molecule type" value="Genomic_DNA"/>
</dbReference>
<evidence type="ECO:0000313" key="6">
    <source>
        <dbReference type="Proteomes" id="UP000265566"/>
    </source>
</evidence>
<reference evidence="2 5" key="2">
    <citation type="journal article" date="2014" name="BMC Genomics">
        <title>An improved genome release (version Mt4.0) for the model legume Medicago truncatula.</title>
        <authorList>
            <person name="Tang H."/>
            <person name="Krishnakumar V."/>
            <person name="Bidwell S."/>
            <person name="Rosen B."/>
            <person name="Chan A."/>
            <person name="Zhou S."/>
            <person name="Gentzbittel L."/>
            <person name="Childs K.L."/>
            <person name="Yandell M."/>
            <person name="Gundlach H."/>
            <person name="Mayer K.F."/>
            <person name="Schwartz D.C."/>
            <person name="Town C.D."/>
        </authorList>
    </citation>
    <scope>GENOME REANNOTATION</scope>
    <source>
        <strain evidence="2">A17</strain>
        <strain evidence="4 5">cv. Jemalong A17</strain>
    </source>
</reference>
<reference evidence="3" key="5">
    <citation type="journal article" date="2018" name="Nat. Plants">
        <title>Whole-genome landscape of Medicago truncatula symbiotic genes.</title>
        <authorList>
            <person name="Pecrix Y."/>
            <person name="Gamas P."/>
            <person name="Carrere S."/>
        </authorList>
    </citation>
    <scope>NUCLEOTIDE SEQUENCE</scope>
    <source>
        <tissue evidence="3">Leaves</tissue>
    </source>
</reference>
<evidence type="ECO:0000313" key="2">
    <source>
        <dbReference type="EMBL" id="KEH18930.1"/>
    </source>
</evidence>
<reference evidence="2 5" key="1">
    <citation type="journal article" date="2011" name="Nature">
        <title>The Medicago genome provides insight into the evolution of rhizobial symbioses.</title>
        <authorList>
            <person name="Young N.D."/>
            <person name="Debelle F."/>
            <person name="Oldroyd G.E."/>
            <person name="Geurts R."/>
            <person name="Cannon S.B."/>
            <person name="Udvardi M.K."/>
            <person name="Benedito V.A."/>
            <person name="Mayer K.F."/>
            <person name="Gouzy J."/>
            <person name="Schoof H."/>
            <person name="Van de Peer Y."/>
            <person name="Proost S."/>
            <person name="Cook D.R."/>
            <person name="Meyers B.C."/>
            <person name="Spannagl M."/>
            <person name="Cheung F."/>
            <person name="De Mita S."/>
            <person name="Krishnakumar V."/>
            <person name="Gundlach H."/>
            <person name="Zhou S."/>
            <person name="Mudge J."/>
            <person name="Bharti A.K."/>
            <person name="Murray J.D."/>
            <person name="Naoumkina M.A."/>
            <person name="Rosen B."/>
            <person name="Silverstein K.A."/>
            <person name="Tang H."/>
            <person name="Rombauts S."/>
            <person name="Zhao P.X."/>
            <person name="Zhou P."/>
            <person name="Barbe V."/>
            <person name="Bardou P."/>
            <person name="Bechner M."/>
            <person name="Bellec A."/>
            <person name="Berger A."/>
            <person name="Berges H."/>
            <person name="Bidwell S."/>
            <person name="Bisseling T."/>
            <person name="Choisne N."/>
            <person name="Couloux A."/>
            <person name="Denny R."/>
            <person name="Deshpande S."/>
            <person name="Dai X."/>
            <person name="Doyle J.J."/>
            <person name="Dudez A.M."/>
            <person name="Farmer A.D."/>
            <person name="Fouteau S."/>
            <person name="Franken C."/>
            <person name="Gibelin C."/>
            <person name="Gish J."/>
            <person name="Goldstein S."/>
            <person name="Gonzalez A.J."/>
            <person name="Green P.J."/>
            <person name="Hallab A."/>
            <person name="Hartog M."/>
            <person name="Hua A."/>
            <person name="Humphray S.J."/>
            <person name="Jeong D.H."/>
            <person name="Jing Y."/>
            <person name="Jocker A."/>
            <person name="Kenton S.M."/>
            <person name="Kim D.J."/>
            <person name="Klee K."/>
            <person name="Lai H."/>
            <person name="Lang C."/>
            <person name="Lin S."/>
            <person name="Macmil S.L."/>
            <person name="Magdelenat G."/>
            <person name="Matthews L."/>
            <person name="McCorrison J."/>
            <person name="Monaghan E.L."/>
            <person name="Mun J.H."/>
            <person name="Najar F.Z."/>
            <person name="Nicholson C."/>
            <person name="Noirot C."/>
            <person name="O'Bleness M."/>
            <person name="Paule C.R."/>
            <person name="Poulain J."/>
            <person name="Prion F."/>
            <person name="Qin B."/>
            <person name="Qu C."/>
            <person name="Retzel E.F."/>
            <person name="Riddle C."/>
            <person name="Sallet E."/>
            <person name="Samain S."/>
            <person name="Samson N."/>
            <person name="Sanders I."/>
            <person name="Saurat O."/>
            <person name="Scarpelli C."/>
            <person name="Schiex T."/>
            <person name="Segurens B."/>
            <person name="Severin A.J."/>
            <person name="Sherrier D.J."/>
            <person name="Shi R."/>
            <person name="Sims S."/>
            <person name="Singer S.R."/>
            <person name="Sinharoy S."/>
            <person name="Sterck L."/>
            <person name="Viollet A."/>
            <person name="Wang B.B."/>
            <person name="Wang K."/>
            <person name="Wang M."/>
            <person name="Wang X."/>
            <person name="Warfsmann J."/>
            <person name="Weissenbach J."/>
            <person name="White D.D."/>
            <person name="White J.D."/>
            <person name="Wiley G.B."/>
            <person name="Wincker P."/>
            <person name="Xing Y."/>
            <person name="Yang L."/>
            <person name="Yao Z."/>
            <person name="Ying F."/>
            <person name="Zhai J."/>
            <person name="Zhou L."/>
            <person name="Zuber A."/>
            <person name="Denarie J."/>
            <person name="Dixon R.A."/>
            <person name="May G.D."/>
            <person name="Schwartz D.C."/>
            <person name="Rogers J."/>
            <person name="Quetier F."/>
            <person name="Town C.D."/>
            <person name="Roe B.A."/>
        </authorList>
    </citation>
    <scope>NUCLEOTIDE SEQUENCE [LARGE SCALE GENOMIC DNA]</scope>
    <source>
        <strain evidence="2">A17</strain>
        <strain evidence="4 5">cv. Jemalong A17</strain>
    </source>
</reference>
<feature type="transmembrane region" description="Helical" evidence="1">
    <location>
        <begin position="34"/>
        <end position="59"/>
    </location>
</feature>
<dbReference type="HOGENOM" id="CLU_2227176_0_0_1"/>
<organism evidence="2 5">
    <name type="scientific">Medicago truncatula</name>
    <name type="common">Barrel medic</name>
    <name type="synonym">Medicago tribuloides</name>
    <dbReference type="NCBI Taxonomy" id="3880"/>
    <lineage>
        <taxon>Eukaryota</taxon>
        <taxon>Viridiplantae</taxon>
        <taxon>Streptophyta</taxon>
        <taxon>Embryophyta</taxon>
        <taxon>Tracheophyta</taxon>
        <taxon>Spermatophyta</taxon>
        <taxon>Magnoliopsida</taxon>
        <taxon>eudicotyledons</taxon>
        <taxon>Gunneridae</taxon>
        <taxon>Pentapetalae</taxon>
        <taxon>rosids</taxon>
        <taxon>fabids</taxon>
        <taxon>Fabales</taxon>
        <taxon>Fabaceae</taxon>
        <taxon>Papilionoideae</taxon>
        <taxon>50 kb inversion clade</taxon>
        <taxon>NPAAA clade</taxon>
        <taxon>Hologalegina</taxon>
        <taxon>IRL clade</taxon>
        <taxon>Trifolieae</taxon>
        <taxon>Medicago</taxon>
    </lineage>
</organism>
<keyword evidence="1" id="KW-0472">Membrane</keyword>
<dbReference type="Proteomes" id="UP000265566">
    <property type="component" value="Chromosome 8"/>
</dbReference>
<keyword evidence="5" id="KW-1185">Reference proteome</keyword>
<dbReference type="EnsemblPlants" id="KEH18930">
    <property type="protein sequence ID" value="KEH18930"/>
    <property type="gene ID" value="MTR_8g032055"/>
</dbReference>
<dbReference type="EMBL" id="PSQE01000008">
    <property type="protein sequence ID" value="RHN39991.1"/>
    <property type="molecule type" value="Genomic_DNA"/>
</dbReference>
<evidence type="ECO:0000313" key="4">
    <source>
        <dbReference type="EnsemblPlants" id="KEH18930"/>
    </source>
</evidence>
<name>A0A072TZH8_MEDTR</name>
<evidence type="ECO:0000313" key="3">
    <source>
        <dbReference type="EMBL" id="RHN39991.1"/>
    </source>
</evidence>
<proteinExistence type="predicted"/>
<evidence type="ECO:0000313" key="5">
    <source>
        <dbReference type="Proteomes" id="UP000002051"/>
    </source>
</evidence>
<dbReference type="Gramene" id="rna46078">
    <property type="protein sequence ID" value="RHN39991.1"/>
    <property type="gene ID" value="gene46078"/>
</dbReference>
<reference evidence="6" key="4">
    <citation type="journal article" date="2018" name="Nat. Plants">
        <title>Whole-genome landscape of Medicago truncatula symbiotic genes.</title>
        <authorList>
            <person name="Pecrix Y."/>
            <person name="Staton S.E."/>
            <person name="Sallet E."/>
            <person name="Lelandais-Briere C."/>
            <person name="Moreau S."/>
            <person name="Carrere S."/>
            <person name="Blein T."/>
            <person name="Jardinaud M.F."/>
            <person name="Latrasse D."/>
            <person name="Zouine M."/>
            <person name="Zahm M."/>
            <person name="Kreplak J."/>
            <person name="Mayjonade B."/>
            <person name="Satge C."/>
            <person name="Perez M."/>
            <person name="Cauet S."/>
            <person name="Marande W."/>
            <person name="Chantry-Darmon C."/>
            <person name="Lopez-Roques C."/>
            <person name="Bouchez O."/>
            <person name="Berard A."/>
            <person name="Debelle F."/>
            <person name="Munos S."/>
            <person name="Bendahmane A."/>
            <person name="Berges H."/>
            <person name="Niebel A."/>
            <person name="Buitink J."/>
            <person name="Frugier F."/>
            <person name="Benhamed M."/>
            <person name="Crespi M."/>
            <person name="Gouzy J."/>
            <person name="Gamas P."/>
        </authorList>
    </citation>
    <scope>NUCLEOTIDE SEQUENCE [LARGE SCALE GENOMIC DNA]</scope>
    <source>
        <strain evidence="6">cv. Jemalong A17</strain>
    </source>
</reference>
<dbReference type="AlphaFoldDB" id="A0A072TZH8"/>
<reference evidence="4" key="3">
    <citation type="submission" date="2015-04" db="UniProtKB">
        <authorList>
            <consortium name="EnsemblPlants"/>
        </authorList>
    </citation>
    <scope>IDENTIFICATION</scope>
    <source>
        <strain evidence="4">cv. Jemalong A17</strain>
    </source>
</reference>
<dbReference type="KEGG" id="mtr:25500945"/>
<sequence>MSLEFNYIKIHCRDLMQFLDHDVFNFLSSSTITFLWRIIGDNIVLIFYFHFNSSVISLIKKVRNSDRMGCFRGWIRKKGHSRHLLYKRKHRYTLGSSLINSSRQIR</sequence>
<protein>
    <submittedName>
        <fullName evidence="2">Transmembrane protein, putative</fullName>
    </submittedName>
</protein>
<gene>
    <name evidence="4" type="primary">25500945</name>
    <name evidence="2" type="ordered locus">MTR_8g032055</name>
    <name evidence="3" type="ORF">MtrunA17_Chr8g0349891</name>
</gene>
<keyword evidence="1 2" id="KW-0812">Transmembrane</keyword>